<comment type="caution">
    <text evidence="3">The sequence shown here is derived from an EMBL/GenBank/DDBJ whole genome shotgun (WGS) entry which is preliminary data.</text>
</comment>
<gene>
    <name evidence="3" type="ORF">CFAM422_003095</name>
</gene>
<evidence type="ECO:0000313" key="3">
    <source>
        <dbReference type="EMBL" id="KAF3074731.1"/>
    </source>
</evidence>
<dbReference type="InterPro" id="IPR046676">
    <property type="entry name" value="DUF6546"/>
</dbReference>
<feature type="domain" description="DUF6546" evidence="2">
    <location>
        <begin position="302"/>
        <end position="496"/>
    </location>
</feature>
<dbReference type="Proteomes" id="UP000801864">
    <property type="component" value="Unassembled WGS sequence"/>
</dbReference>
<dbReference type="Pfam" id="PF20183">
    <property type="entry name" value="DUF6546"/>
    <property type="match status" value="1"/>
</dbReference>
<dbReference type="EMBL" id="QLNT01000004">
    <property type="protein sequence ID" value="KAF3074731.1"/>
    <property type="molecule type" value="Genomic_DNA"/>
</dbReference>
<evidence type="ECO:0000256" key="1">
    <source>
        <dbReference type="SAM" id="MobiDB-lite"/>
    </source>
</evidence>
<dbReference type="AlphaFoldDB" id="A0A9P5CEA9"/>
<accession>A0A9P5CEA9</accession>
<protein>
    <recommendedName>
        <fullName evidence="2">DUF6546 domain-containing protein</fullName>
    </recommendedName>
</protein>
<keyword evidence="4" id="KW-1185">Reference proteome</keyword>
<sequence>MTDLTTNTPASWMYLPPELRLMILKRLADLIYYSKERDAQELSRQKCAFATVSREWQVFFERWTFRHLTLHQSDLTEFGKIMQDDNNRRMSVKFICLRIQLPEYDCKKCKKGESPKEIRANQRLFTTAVWELFSILSQWEQHGEVGLEISVHSPSDALHYCQELKSRIHRQANIPPKYSKPRKRGKATHGWNRGIQIDNPPDGAKLRVFGHPKGLGFDLRTSVARKLGTLPEVKVVTWLLIRRQFYRHFSVPKALGPMIKSLPRLEHLSYEPWRGIDTNKFSGRQIRDEDHTRLFLDVIQHHKTLHSVSMFESFNPAMHTRGKREAYPALGQSVAKVSQNLENLAAIFNVDAKDFFYSFFPSQNPELLVLPSMSWSNLKRLNLCSELLVPAHYNELIRVAAAAALQMPKLVCMELWNSGTHITSCIFTYYRSRDRRRYIELLNTWGGRLDKQAIARWREVADRVAGCDLDVRSLYLDVNVFDNYTAVLQYLHLRGGLLSRASLWDVVAGL</sequence>
<evidence type="ECO:0000259" key="2">
    <source>
        <dbReference type="Pfam" id="PF20183"/>
    </source>
</evidence>
<organism evidence="3 4">
    <name type="scientific">Trichoderma lentiforme</name>
    <dbReference type="NCBI Taxonomy" id="1567552"/>
    <lineage>
        <taxon>Eukaryota</taxon>
        <taxon>Fungi</taxon>
        <taxon>Dikarya</taxon>
        <taxon>Ascomycota</taxon>
        <taxon>Pezizomycotina</taxon>
        <taxon>Sordariomycetes</taxon>
        <taxon>Hypocreomycetidae</taxon>
        <taxon>Hypocreales</taxon>
        <taxon>Hypocreaceae</taxon>
        <taxon>Trichoderma</taxon>
    </lineage>
</organism>
<evidence type="ECO:0000313" key="4">
    <source>
        <dbReference type="Proteomes" id="UP000801864"/>
    </source>
</evidence>
<name>A0A9P5CEA9_9HYPO</name>
<feature type="region of interest" description="Disordered" evidence="1">
    <location>
        <begin position="175"/>
        <end position="196"/>
    </location>
</feature>
<reference evidence="3 4" key="1">
    <citation type="submission" date="2018-06" db="EMBL/GenBank/DDBJ databases">
        <title>Genome analysis of cellulolytic fungus Trichoderma lentiforme CFAM-422.</title>
        <authorList>
            <person name="Steindorff A.S."/>
            <person name="Formighieri E.F."/>
            <person name="Midorikawa G.E.O."/>
            <person name="Tamietti M.S."/>
            <person name="Ramos E.Z."/>
            <person name="Silva A.S."/>
            <person name="Bon E.P.S."/>
            <person name="Mendes T.D."/>
            <person name="Damaso M.C.T."/>
            <person name="Favaro L.C.L."/>
        </authorList>
    </citation>
    <scope>NUCLEOTIDE SEQUENCE [LARGE SCALE GENOMIC DNA]</scope>
    <source>
        <strain evidence="3 4">CFAM-422</strain>
    </source>
</reference>
<proteinExistence type="predicted"/>